<dbReference type="PANTHER" id="PTHR47843:SF2">
    <property type="entry name" value="BTB DOMAIN-CONTAINING PROTEIN"/>
    <property type="match status" value="1"/>
</dbReference>
<dbReference type="RefSeq" id="XP_047764484.1">
    <property type="nucleotide sequence ID" value="XM_047909647.1"/>
</dbReference>
<accession>A0A9Q8PCT9</accession>
<keyword evidence="3" id="KW-1185">Reference proteome</keyword>
<dbReference type="Proteomes" id="UP000756132">
    <property type="component" value="Chromosome 7"/>
</dbReference>
<dbReference type="EMBL" id="CP090169">
    <property type="protein sequence ID" value="UJO20118.1"/>
    <property type="molecule type" value="Genomic_DNA"/>
</dbReference>
<dbReference type="CDD" id="cd18186">
    <property type="entry name" value="BTB_POZ_ZBTB_KLHL-like"/>
    <property type="match status" value="1"/>
</dbReference>
<dbReference type="Gene3D" id="3.30.710.10">
    <property type="entry name" value="Potassium Channel Kv1.1, Chain A"/>
    <property type="match status" value="1"/>
</dbReference>
<dbReference type="KEGG" id="ffu:CLAFUR5_10499"/>
<reference evidence="2" key="2">
    <citation type="journal article" date="2022" name="Microb. Genom.">
        <title>A chromosome-scale genome assembly of the tomato pathogen Cladosporium fulvum reveals a compartmentalized genome architecture and the presence of a dispensable chromosome.</title>
        <authorList>
            <person name="Zaccaron A.Z."/>
            <person name="Chen L.H."/>
            <person name="Samaras A."/>
            <person name="Stergiopoulos I."/>
        </authorList>
    </citation>
    <scope>NUCLEOTIDE SEQUENCE</scope>
    <source>
        <strain evidence="2">Race5_Kim</strain>
    </source>
</reference>
<dbReference type="PROSITE" id="PS50097">
    <property type="entry name" value="BTB"/>
    <property type="match status" value="1"/>
</dbReference>
<dbReference type="SMART" id="SM00225">
    <property type="entry name" value="BTB"/>
    <property type="match status" value="1"/>
</dbReference>
<evidence type="ECO:0000313" key="3">
    <source>
        <dbReference type="Proteomes" id="UP000756132"/>
    </source>
</evidence>
<feature type="domain" description="BTB" evidence="1">
    <location>
        <begin position="37"/>
        <end position="107"/>
    </location>
</feature>
<sequence>MCEVSRHCFSCPRTMQSSIHDEDELRVVRRESILDNRIVVLKVGSAPTKDFTVHEAILREHSHFFRSALDKRWREGRSRIVELPDDDAEVVSAYVDWLYFRKIASKPISPPELPMDDGEYQLLAQLYVFGDKVQADAFCDSVLDAMAQKTDDVATDGTRTFPSHSAIMALYNGTPMGSPGRRFVVDMYAEYGAQSWIPSESEFNHAEFLTDLVRALLDKRQTSSVHKQSNFPRRRKWHKNTDAAEFLQPATSRE</sequence>
<organism evidence="2 3">
    <name type="scientific">Passalora fulva</name>
    <name type="common">Tomato leaf mold</name>
    <name type="synonym">Cladosporium fulvum</name>
    <dbReference type="NCBI Taxonomy" id="5499"/>
    <lineage>
        <taxon>Eukaryota</taxon>
        <taxon>Fungi</taxon>
        <taxon>Dikarya</taxon>
        <taxon>Ascomycota</taxon>
        <taxon>Pezizomycotina</taxon>
        <taxon>Dothideomycetes</taxon>
        <taxon>Dothideomycetidae</taxon>
        <taxon>Mycosphaerellales</taxon>
        <taxon>Mycosphaerellaceae</taxon>
        <taxon>Fulvia</taxon>
    </lineage>
</organism>
<dbReference type="Pfam" id="PF00651">
    <property type="entry name" value="BTB"/>
    <property type="match status" value="1"/>
</dbReference>
<proteinExistence type="predicted"/>
<name>A0A9Q8PCT9_PASFU</name>
<dbReference type="AlphaFoldDB" id="A0A9Q8PCT9"/>
<dbReference type="GeneID" id="71990377"/>
<reference evidence="2" key="1">
    <citation type="submission" date="2021-12" db="EMBL/GenBank/DDBJ databases">
        <authorList>
            <person name="Zaccaron A."/>
            <person name="Stergiopoulos I."/>
        </authorList>
    </citation>
    <scope>NUCLEOTIDE SEQUENCE</scope>
    <source>
        <strain evidence="2">Race5_Kim</strain>
    </source>
</reference>
<dbReference type="PANTHER" id="PTHR47843">
    <property type="entry name" value="BTB DOMAIN-CONTAINING PROTEIN-RELATED"/>
    <property type="match status" value="1"/>
</dbReference>
<protein>
    <recommendedName>
        <fullName evidence="1">BTB domain-containing protein</fullName>
    </recommendedName>
</protein>
<dbReference type="SUPFAM" id="SSF54695">
    <property type="entry name" value="POZ domain"/>
    <property type="match status" value="1"/>
</dbReference>
<dbReference type="OrthoDB" id="1022638at2759"/>
<evidence type="ECO:0000259" key="1">
    <source>
        <dbReference type="PROSITE" id="PS50097"/>
    </source>
</evidence>
<gene>
    <name evidence="2" type="ORF">CLAFUR5_10499</name>
</gene>
<dbReference type="InterPro" id="IPR011333">
    <property type="entry name" value="SKP1/BTB/POZ_sf"/>
</dbReference>
<dbReference type="InterPro" id="IPR000210">
    <property type="entry name" value="BTB/POZ_dom"/>
</dbReference>
<evidence type="ECO:0000313" key="2">
    <source>
        <dbReference type="EMBL" id="UJO20118.1"/>
    </source>
</evidence>